<feature type="compositionally biased region" description="Low complexity" evidence="1">
    <location>
        <begin position="147"/>
        <end position="167"/>
    </location>
</feature>
<dbReference type="Proteomes" id="UP000054549">
    <property type="component" value="Unassembled WGS sequence"/>
</dbReference>
<reference evidence="2 3" key="1">
    <citation type="submission" date="2014-04" db="EMBL/GenBank/DDBJ databases">
        <title>Evolutionary Origins and Diversification of the Mycorrhizal Mutualists.</title>
        <authorList>
            <consortium name="DOE Joint Genome Institute"/>
            <consortium name="Mycorrhizal Genomics Consortium"/>
            <person name="Kohler A."/>
            <person name="Kuo A."/>
            <person name="Nagy L.G."/>
            <person name="Floudas D."/>
            <person name="Copeland A."/>
            <person name="Barry K.W."/>
            <person name="Cichocki N."/>
            <person name="Veneault-Fourrey C."/>
            <person name="LaButti K."/>
            <person name="Lindquist E.A."/>
            <person name="Lipzen A."/>
            <person name="Lundell T."/>
            <person name="Morin E."/>
            <person name="Murat C."/>
            <person name="Riley R."/>
            <person name="Ohm R."/>
            <person name="Sun H."/>
            <person name="Tunlid A."/>
            <person name="Henrissat B."/>
            <person name="Grigoriev I.V."/>
            <person name="Hibbett D.S."/>
            <person name="Martin F."/>
        </authorList>
    </citation>
    <scope>NUCLEOTIDE SEQUENCE [LARGE SCALE GENOMIC DNA]</scope>
    <source>
        <strain evidence="2 3">Koide BX008</strain>
    </source>
</reference>
<feature type="region of interest" description="Disordered" evidence="1">
    <location>
        <begin position="208"/>
        <end position="233"/>
    </location>
</feature>
<evidence type="ECO:0000313" key="3">
    <source>
        <dbReference type="Proteomes" id="UP000054549"/>
    </source>
</evidence>
<evidence type="ECO:0000256" key="1">
    <source>
        <dbReference type="SAM" id="MobiDB-lite"/>
    </source>
</evidence>
<feature type="region of interest" description="Disordered" evidence="1">
    <location>
        <begin position="86"/>
        <end position="167"/>
    </location>
</feature>
<feature type="compositionally biased region" description="Low complexity" evidence="1">
    <location>
        <begin position="93"/>
        <end position="122"/>
    </location>
</feature>
<dbReference type="InParanoid" id="A0A0C2WSB2"/>
<evidence type="ECO:0000313" key="2">
    <source>
        <dbReference type="EMBL" id="KIL64552.1"/>
    </source>
</evidence>
<gene>
    <name evidence="2" type="ORF">M378DRAFT_162998</name>
</gene>
<proteinExistence type="predicted"/>
<accession>A0A0C2WSB2</accession>
<dbReference type="STRING" id="946122.A0A0C2WSB2"/>
<dbReference type="HOGENOM" id="CLU_037230_0_0_1"/>
<organism evidence="2 3">
    <name type="scientific">Amanita muscaria (strain Koide BX008)</name>
    <dbReference type="NCBI Taxonomy" id="946122"/>
    <lineage>
        <taxon>Eukaryota</taxon>
        <taxon>Fungi</taxon>
        <taxon>Dikarya</taxon>
        <taxon>Basidiomycota</taxon>
        <taxon>Agaricomycotina</taxon>
        <taxon>Agaricomycetes</taxon>
        <taxon>Agaricomycetidae</taxon>
        <taxon>Agaricales</taxon>
        <taxon>Pluteineae</taxon>
        <taxon>Amanitaceae</taxon>
        <taxon>Amanita</taxon>
    </lineage>
</organism>
<keyword evidence="3" id="KW-1185">Reference proteome</keyword>
<dbReference type="AlphaFoldDB" id="A0A0C2WSB2"/>
<name>A0A0C2WSB2_AMAMK</name>
<protein>
    <submittedName>
        <fullName evidence="2">Uncharacterized protein</fullName>
    </submittedName>
</protein>
<sequence length="312" mass="34158">MRINVSEENSTQVIWYKERFLSDNEIVEHVVHNPSNTIHWSIHRPKRGWYIRLRHPSFPPGTFIPFLPVPPSSPYYVEAALSFNSRTNAGNTPSRGSASSPSARFSKPPTTPGNPANTAVTTSEAASPHSYPPTPTTAIASFKNVMPSAGSSSTLTSPTTPTLAPRTPQPMQITQFILAPHSIEPQVPTTESSFFSRALSVIKSNRPSHSKSFTLSRVPDSPHSPPPPYASQASIPASVDVEEAAPRPPLIPFLVHHDRTPVFTVGSFTGLIEITESEERMMGVDTSFWIAVALTYLEFLENRESYLAALSD</sequence>
<dbReference type="EMBL" id="KN818248">
    <property type="protein sequence ID" value="KIL64552.1"/>
    <property type="molecule type" value="Genomic_DNA"/>
</dbReference>
<dbReference type="OrthoDB" id="3362250at2759"/>